<dbReference type="AlphaFoldDB" id="A0A1I0EZB2"/>
<accession>A0A1I0EZB2</accession>
<evidence type="ECO:0000313" key="2">
    <source>
        <dbReference type="Proteomes" id="UP000199095"/>
    </source>
</evidence>
<dbReference type="STRING" id="237682.SAMN05421676_105141"/>
<proteinExistence type="predicted"/>
<evidence type="ECO:0000313" key="1">
    <source>
        <dbReference type="EMBL" id="SET51041.1"/>
    </source>
</evidence>
<organism evidence="1 2">
    <name type="scientific">Salinibacillus kushneri</name>
    <dbReference type="NCBI Taxonomy" id="237682"/>
    <lineage>
        <taxon>Bacteria</taxon>
        <taxon>Bacillati</taxon>
        <taxon>Bacillota</taxon>
        <taxon>Bacilli</taxon>
        <taxon>Bacillales</taxon>
        <taxon>Bacillaceae</taxon>
        <taxon>Salinibacillus</taxon>
    </lineage>
</organism>
<gene>
    <name evidence="1" type="ORF">SAMN05421676_105141</name>
</gene>
<sequence>MFAAGIIVLIIAVMAIFKGIPHRIKTPNDDLKKKISNLEKKGLMNSRIKKVNLIILGIRIIVWKP</sequence>
<name>A0A1I0EZB2_9BACI</name>
<protein>
    <submittedName>
        <fullName evidence="1">Uncharacterized protein</fullName>
    </submittedName>
</protein>
<dbReference type="Proteomes" id="UP000199095">
    <property type="component" value="Unassembled WGS sequence"/>
</dbReference>
<reference evidence="2" key="1">
    <citation type="submission" date="2016-10" db="EMBL/GenBank/DDBJ databases">
        <authorList>
            <person name="Varghese N."/>
            <person name="Submissions S."/>
        </authorList>
    </citation>
    <scope>NUCLEOTIDE SEQUENCE [LARGE SCALE GENOMIC DNA]</scope>
    <source>
        <strain evidence="2">CGMCC 1.3566</strain>
    </source>
</reference>
<dbReference type="EMBL" id="FOHJ01000005">
    <property type="protein sequence ID" value="SET51041.1"/>
    <property type="molecule type" value="Genomic_DNA"/>
</dbReference>
<keyword evidence="2" id="KW-1185">Reference proteome</keyword>